<keyword evidence="3" id="KW-1185">Reference proteome</keyword>
<sequence>MATSANIALPQHHEPTLTVGSLPFKSPSVNFTELLPIPTNATQYAQLSSTLVLNPAFITQDFDLLRFDAAAYDQLPRSNLILHPSTNNLDHETEHEEQTVHSPSPAYSNFLISSPYNNPGHHLDLSSPHLTTPSRLFALALTALKPTRTDYATAPYTSALNFDSVLPVLRGLVAKENVQWPEISFYIVIFRSKLKPNIDNDYLYKLDYESQREACESGGLLKYWFGKTDTERRNLATCFWHSREDAWKGGLGPWHVKARAAGHELYESIVFSTHRFTILEGATGFKFEEWKEQGRDG</sequence>
<dbReference type="EMBL" id="ML976022">
    <property type="protein sequence ID" value="KAF1943736.1"/>
    <property type="molecule type" value="Genomic_DNA"/>
</dbReference>
<feature type="compositionally biased region" description="Basic and acidic residues" evidence="1">
    <location>
        <begin position="89"/>
        <end position="99"/>
    </location>
</feature>
<accession>A0A6A5SYW6</accession>
<dbReference type="Proteomes" id="UP000800038">
    <property type="component" value="Unassembled WGS sequence"/>
</dbReference>
<evidence type="ECO:0000313" key="3">
    <source>
        <dbReference type="Proteomes" id="UP000800038"/>
    </source>
</evidence>
<protein>
    <submittedName>
        <fullName evidence="2">Uncharacterized protein</fullName>
    </submittedName>
</protein>
<dbReference type="OrthoDB" id="2140489at2759"/>
<proteinExistence type="predicted"/>
<evidence type="ECO:0000313" key="2">
    <source>
        <dbReference type="EMBL" id="KAF1943736.1"/>
    </source>
</evidence>
<gene>
    <name evidence="2" type="ORF">EJ02DRAFT_452996</name>
</gene>
<evidence type="ECO:0000256" key="1">
    <source>
        <dbReference type="SAM" id="MobiDB-lite"/>
    </source>
</evidence>
<dbReference type="PANTHER" id="PTHR36986">
    <property type="entry name" value="UPF0643 PROTEIN PB2B2.08"/>
    <property type="match status" value="1"/>
</dbReference>
<name>A0A6A5SYW6_9PLEO</name>
<organism evidence="2 3">
    <name type="scientific">Clathrospora elynae</name>
    <dbReference type="NCBI Taxonomy" id="706981"/>
    <lineage>
        <taxon>Eukaryota</taxon>
        <taxon>Fungi</taxon>
        <taxon>Dikarya</taxon>
        <taxon>Ascomycota</taxon>
        <taxon>Pezizomycotina</taxon>
        <taxon>Dothideomycetes</taxon>
        <taxon>Pleosporomycetidae</taxon>
        <taxon>Pleosporales</taxon>
        <taxon>Diademaceae</taxon>
        <taxon>Clathrospora</taxon>
    </lineage>
</organism>
<dbReference type="PANTHER" id="PTHR36986:SF1">
    <property type="entry name" value="UPF0643 PROTEIN PB2B2.08"/>
    <property type="match status" value="1"/>
</dbReference>
<dbReference type="AlphaFoldDB" id="A0A6A5SYW6"/>
<reference evidence="2" key="1">
    <citation type="journal article" date="2020" name="Stud. Mycol.">
        <title>101 Dothideomycetes genomes: a test case for predicting lifestyles and emergence of pathogens.</title>
        <authorList>
            <person name="Haridas S."/>
            <person name="Albert R."/>
            <person name="Binder M."/>
            <person name="Bloem J."/>
            <person name="Labutti K."/>
            <person name="Salamov A."/>
            <person name="Andreopoulos B."/>
            <person name="Baker S."/>
            <person name="Barry K."/>
            <person name="Bills G."/>
            <person name="Bluhm B."/>
            <person name="Cannon C."/>
            <person name="Castanera R."/>
            <person name="Culley D."/>
            <person name="Daum C."/>
            <person name="Ezra D."/>
            <person name="Gonzalez J."/>
            <person name="Henrissat B."/>
            <person name="Kuo A."/>
            <person name="Liang C."/>
            <person name="Lipzen A."/>
            <person name="Lutzoni F."/>
            <person name="Magnuson J."/>
            <person name="Mondo S."/>
            <person name="Nolan M."/>
            <person name="Ohm R."/>
            <person name="Pangilinan J."/>
            <person name="Park H.-J."/>
            <person name="Ramirez L."/>
            <person name="Alfaro M."/>
            <person name="Sun H."/>
            <person name="Tritt A."/>
            <person name="Yoshinaga Y."/>
            <person name="Zwiers L.-H."/>
            <person name="Turgeon B."/>
            <person name="Goodwin S."/>
            <person name="Spatafora J."/>
            <person name="Crous P."/>
            <person name="Grigoriev I."/>
        </authorList>
    </citation>
    <scope>NUCLEOTIDE SEQUENCE</scope>
    <source>
        <strain evidence="2">CBS 161.51</strain>
    </source>
</reference>
<feature type="region of interest" description="Disordered" evidence="1">
    <location>
        <begin position="83"/>
        <end position="103"/>
    </location>
</feature>